<gene>
    <name evidence="1" type="ORF">H9637_02170</name>
</gene>
<protein>
    <submittedName>
        <fullName evidence="1">Uncharacterized protein</fullName>
    </submittedName>
</protein>
<comment type="caution">
    <text evidence="1">The sequence shown here is derived from an EMBL/GenBank/DDBJ whole genome shotgun (WGS) entry which is preliminary data.</text>
</comment>
<proteinExistence type="predicted"/>
<dbReference type="Proteomes" id="UP000627166">
    <property type="component" value="Unassembled WGS sequence"/>
</dbReference>
<evidence type="ECO:0000313" key="1">
    <source>
        <dbReference type="EMBL" id="MBD8045856.1"/>
    </source>
</evidence>
<keyword evidence="2" id="KW-1185">Reference proteome</keyword>
<accession>A0ABR8YNM4</accession>
<evidence type="ECO:0000313" key="2">
    <source>
        <dbReference type="Proteomes" id="UP000627166"/>
    </source>
</evidence>
<dbReference type="EMBL" id="JACSQB010000018">
    <property type="protein sequence ID" value="MBD8045856.1"/>
    <property type="molecule type" value="Genomic_DNA"/>
</dbReference>
<reference evidence="1 2" key="1">
    <citation type="submission" date="2020-08" db="EMBL/GenBank/DDBJ databases">
        <title>A Genomic Blueprint of the Chicken Gut Microbiome.</title>
        <authorList>
            <person name="Gilroy R."/>
            <person name="Ravi A."/>
            <person name="Getino M."/>
            <person name="Pursley I."/>
            <person name="Horton D.L."/>
            <person name="Alikhan N.-F."/>
            <person name="Baker D."/>
            <person name="Gharbi K."/>
            <person name="Hall N."/>
            <person name="Watson M."/>
            <person name="Adriaenssens E.M."/>
            <person name="Foster-Nyarko E."/>
            <person name="Jarju S."/>
            <person name="Secka A."/>
            <person name="Antonio M."/>
            <person name="Oren A."/>
            <person name="Chaudhuri R."/>
            <person name="La Ragione R.M."/>
            <person name="Hildebrand F."/>
            <person name="Pallen M.J."/>
        </authorList>
    </citation>
    <scope>NUCLEOTIDE SEQUENCE [LARGE SCALE GENOMIC DNA]</scope>
    <source>
        <strain evidence="1 2">N37</strain>
    </source>
</reference>
<organism evidence="1 2">
    <name type="scientific">Clostridium faecium</name>
    <dbReference type="NCBI Taxonomy" id="2762223"/>
    <lineage>
        <taxon>Bacteria</taxon>
        <taxon>Bacillati</taxon>
        <taxon>Bacillota</taxon>
        <taxon>Clostridia</taxon>
        <taxon>Eubacteriales</taxon>
        <taxon>Clostridiaceae</taxon>
        <taxon>Clostridium</taxon>
    </lineage>
</organism>
<sequence>MQNKLKSIINAYEKRNYSEAQRICKELTNKIYYKPGSGDPFWQNSAMSLVNALILAIADKTSEECKTVDEVIYMLKNKSIKTYKEKTVEDLEKEKEEIKLSITLNKIIDILSKGFKEDDFGINELDKYFFNLEPKKAAIEEYVASSFDKRAIRSGVLSTAISELRKYTNYTE</sequence>
<name>A0ABR8YNM4_9CLOT</name>
<dbReference type="RefSeq" id="WP_191738828.1">
    <property type="nucleotide sequence ID" value="NZ_JACSQB010000018.1"/>
</dbReference>